<keyword evidence="4 9" id="KW-0347">Helicase</keyword>
<dbReference type="GO" id="GO:0006281">
    <property type="term" value="P:DNA repair"/>
    <property type="evidence" value="ECO:0007669"/>
    <property type="project" value="UniProtKB-KW"/>
</dbReference>
<evidence type="ECO:0000256" key="2">
    <source>
        <dbReference type="ARBA" id="ARBA00022763"/>
    </source>
</evidence>
<sequence length="781" mass="87544">MITNATSEEDVMAAIDDSPTRTSIYVAPAHIHWAFDSTSNNVRRGMRERRRSSRRRRRFLPLHCAVLGSLLYSSLLFRSVDCLSVTGTGSHRRTAYVAGPSKFRKRQWASHNLIQLSAYRGDVIVEEPDYWEEDDDEFVIFEEELASASPEEKLVQKKQKGNRQFTGTELDDDDAASYTDAATPGQWNPQTLMASPPAFESSLNTEDEVLSDEQALALEYIKRGQNVFVTGVAGTGKSLVLKKALEYLSRKHSKPNRFVALAPTGSTAIALEGQTLHSFAGIGIPKLVSDFAKSKTNKNTAKHWKQLEVMVLDEVSMVSGEFFDHLSRVVSEIRNDPRPFGGIQLVVCGDFLQLSPIAPRKSEVEQMMIALQEKGMSREEALESAFLNRGFCFQSMAWKEANFKVIELQEVFRQRNRAFVDVLQEIRTGKVTQYTINFLKENCQRPLPANDFGIRPTILHSKNVDVSRENQSDLKRLSGNAVNYSAEDEVTIEKGVGQWAKKPLENSAFFTTCIAESELQLKIGAQVMLVKNMGRDSRLVNGSRGTVVGFRTVRKPPKDPTLYLLPGVTKYPVVQFVNGLQQVVLPQKFQSKLVGLGTCTRLAIPLRLAWAITAHKAQGLTLDYVIADVGQVFAEAQLYVALSRASDEKGLELRNFSEKRVRANPIALQFHENPLRQFSYWWEGPAGGEIPKSLIAPIKPSVQRRAKPKSPSFTNGTRRPKVETTDEKLRSLVRKKRPTTSSFDTNALQQKTVAELKDMLRNRGLMVSGKKQDLINRLTSS</sequence>
<dbReference type="SMART" id="SM00382">
    <property type="entry name" value="AAA"/>
    <property type="match status" value="1"/>
</dbReference>
<dbReference type="AlphaFoldDB" id="A0A9K3L2R2"/>
<dbReference type="InterPro" id="IPR003034">
    <property type="entry name" value="SAP_dom"/>
</dbReference>
<keyword evidence="11" id="KW-0472">Membrane</keyword>
<dbReference type="CDD" id="cd18809">
    <property type="entry name" value="SF1_C_RecD"/>
    <property type="match status" value="1"/>
</dbReference>
<evidence type="ECO:0000256" key="8">
    <source>
        <dbReference type="ARBA" id="ARBA00023235"/>
    </source>
</evidence>
<evidence type="ECO:0000256" key="6">
    <source>
        <dbReference type="ARBA" id="ARBA00023125"/>
    </source>
</evidence>
<dbReference type="PANTHER" id="PTHR47642:SF5">
    <property type="entry name" value="ATP-DEPENDENT DNA HELICASE"/>
    <property type="match status" value="1"/>
</dbReference>
<proteinExistence type="inferred from homology"/>
<dbReference type="InterPro" id="IPR051055">
    <property type="entry name" value="PIF1_helicase"/>
</dbReference>
<dbReference type="GO" id="GO:0006310">
    <property type="term" value="P:DNA recombination"/>
    <property type="evidence" value="ECO:0007669"/>
    <property type="project" value="UniProtKB-KW"/>
</dbReference>
<dbReference type="PANTHER" id="PTHR47642">
    <property type="entry name" value="ATP-DEPENDENT DNA HELICASE"/>
    <property type="match status" value="1"/>
</dbReference>
<evidence type="ECO:0000256" key="11">
    <source>
        <dbReference type="SAM" id="Phobius"/>
    </source>
</evidence>
<keyword evidence="11" id="KW-1133">Transmembrane helix</keyword>
<dbReference type="CDD" id="cd18037">
    <property type="entry name" value="DEXSc_Pif1_like"/>
    <property type="match status" value="1"/>
</dbReference>
<comment type="cofactor">
    <cofactor evidence="9">
        <name>Mg(2+)</name>
        <dbReference type="ChEBI" id="CHEBI:18420"/>
    </cofactor>
</comment>
<dbReference type="GO" id="GO:0000723">
    <property type="term" value="P:telomere maintenance"/>
    <property type="evidence" value="ECO:0007669"/>
    <property type="project" value="InterPro"/>
</dbReference>
<dbReference type="Pfam" id="PF21530">
    <property type="entry name" value="Pif1_2B_dom"/>
    <property type="match status" value="1"/>
</dbReference>
<keyword evidence="5 9" id="KW-0067">ATP-binding</keyword>
<dbReference type="GO" id="GO:0016787">
    <property type="term" value="F:hydrolase activity"/>
    <property type="evidence" value="ECO:0007669"/>
    <property type="project" value="UniProtKB-KW"/>
</dbReference>
<evidence type="ECO:0000256" key="9">
    <source>
        <dbReference type="RuleBase" id="RU363044"/>
    </source>
</evidence>
<dbReference type="PROSITE" id="PS50800">
    <property type="entry name" value="SAP"/>
    <property type="match status" value="1"/>
</dbReference>
<dbReference type="InterPro" id="IPR010285">
    <property type="entry name" value="DNA_helicase_pif1-like_DEAD"/>
</dbReference>
<dbReference type="GO" id="GO:0043139">
    <property type="term" value="F:5'-3' DNA helicase activity"/>
    <property type="evidence" value="ECO:0007669"/>
    <property type="project" value="UniProtKB-EC"/>
</dbReference>
<evidence type="ECO:0000256" key="5">
    <source>
        <dbReference type="ARBA" id="ARBA00022840"/>
    </source>
</evidence>
<keyword evidence="14" id="KW-1185">Reference proteome</keyword>
<evidence type="ECO:0000313" key="14">
    <source>
        <dbReference type="Proteomes" id="UP000693970"/>
    </source>
</evidence>
<reference evidence="13" key="2">
    <citation type="submission" date="2021-04" db="EMBL/GenBank/DDBJ databases">
        <authorList>
            <person name="Podell S."/>
        </authorList>
    </citation>
    <scope>NUCLEOTIDE SEQUENCE</scope>
    <source>
        <strain evidence="13">Hildebrandi</strain>
    </source>
</reference>
<reference evidence="13" key="1">
    <citation type="journal article" date="2021" name="Sci. Rep.">
        <title>Diploid genomic architecture of Nitzschia inconspicua, an elite biomass production diatom.</title>
        <authorList>
            <person name="Oliver A."/>
            <person name="Podell S."/>
            <person name="Pinowska A."/>
            <person name="Traller J.C."/>
            <person name="Smith S.R."/>
            <person name="McClure R."/>
            <person name="Beliaev A."/>
            <person name="Bohutskyi P."/>
            <person name="Hill E.A."/>
            <person name="Rabines A."/>
            <person name="Zheng H."/>
            <person name="Allen L.Z."/>
            <person name="Kuo A."/>
            <person name="Grigoriev I.V."/>
            <person name="Allen A.E."/>
            <person name="Hazlebeck D."/>
            <person name="Allen E.E."/>
        </authorList>
    </citation>
    <scope>NUCLEOTIDE SEQUENCE</scope>
    <source>
        <strain evidence="13">Hildebrandi</strain>
    </source>
</reference>
<keyword evidence="1 9" id="KW-0547">Nucleotide-binding</keyword>
<evidence type="ECO:0000256" key="3">
    <source>
        <dbReference type="ARBA" id="ARBA00022801"/>
    </source>
</evidence>
<keyword evidence="6" id="KW-0238">DNA-binding</keyword>
<dbReference type="GO" id="GO:0005524">
    <property type="term" value="F:ATP binding"/>
    <property type="evidence" value="ECO:0007669"/>
    <property type="project" value="UniProtKB-KW"/>
</dbReference>
<dbReference type="Proteomes" id="UP000693970">
    <property type="component" value="Unassembled WGS sequence"/>
</dbReference>
<evidence type="ECO:0000256" key="7">
    <source>
        <dbReference type="ARBA" id="ARBA00023204"/>
    </source>
</evidence>
<comment type="caution">
    <text evidence="13">The sequence shown here is derived from an EMBL/GenBank/DDBJ whole genome shotgun (WGS) entry which is preliminary data.</text>
</comment>
<evidence type="ECO:0000256" key="4">
    <source>
        <dbReference type="ARBA" id="ARBA00022806"/>
    </source>
</evidence>
<dbReference type="Pfam" id="PF02037">
    <property type="entry name" value="SAP"/>
    <property type="match status" value="1"/>
</dbReference>
<comment type="catalytic activity">
    <reaction evidence="9">
        <text>ATP + H2O = ADP + phosphate + H(+)</text>
        <dbReference type="Rhea" id="RHEA:13065"/>
        <dbReference type="ChEBI" id="CHEBI:15377"/>
        <dbReference type="ChEBI" id="CHEBI:15378"/>
        <dbReference type="ChEBI" id="CHEBI:30616"/>
        <dbReference type="ChEBI" id="CHEBI:43474"/>
        <dbReference type="ChEBI" id="CHEBI:456216"/>
        <dbReference type="EC" id="5.6.2.3"/>
    </reaction>
</comment>
<evidence type="ECO:0000313" key="13">
    <source>
        <dbReference type="EMBL" id="KAG7353691.1"/>
    </source>
</evidence>
<feature type="region of interest" description="Disordered" evidence="10">
    <location>
        <begin position="151"/>
        <end position="190"/>
    </location>
</feature>
<name>A0A9K3L2R2_9STRA</name>
<accession>A0A9K3L2R2</accession>
<dbReference type="InterPro" id="IPR049163">
    <property type="entry name" value="Pif1-like_2B_dom"/>
</dbReference>
<dbReference type="OrthoDB" id="45140at2759"/>
<keyword evidence="2 9" id="KW-0227">DNA damage</keyword>
<keyword evidence="3 9" id="KW-0378">Hydrolase</keyword>
<feature type="transmembrane region" description="Helical" evidence="11">
    <location>
        <begin position="59"/>
        <end position="77"/>
    </location>
</feature>
<organism evidence="13 14">
    <name type="scientific">Nitzschia inconspicua</name>
    <dbReference type="NCBI Taxonomy" id="303405"/>
    <lineage>
        <taxon>Eukaryota</taxon>
        <taxon>Sar</taxon>
        <taxon>Stramenopiles</taxon>
        <taxon>Ochrophyta</taxon>
        <taxon>Bacillariophyta</taxon>
        <taxon>Bacillariophyceae</taxon>
        <taxon>Bacillariophycidae</taxon>
        <taxon>Bacillariales</taxon>
        <taxon>Bacillariaceae</taxon>
        <taxon>Nitzschia</taxon>
    </lineage>
</organism>
<comment type="similarity">
    <text evidence="9">Belongs to the helicase family.</text>
</comment>
<dbReference type="EMBL" id="JAGRRH010000016">
    <property type="protein sequence ID" value="KAG7353691.1"/>
    <property type="molecule type" value="Genomic_DNA"/>
</dbReference>
<protein>
    <recommendedName>
        <fullName evidence="9">ATP-dependent DNA helicase</fullName>
        <ecNumber evidence="9">5.6.2.3</ecNumber>
    </recommendedName>
</protein>
<dbReference type="EC" id="5.6.2.3" evidence="9"/>
<gene>
    <name evidence="13" type="ORF">IV203_003046</name>
</gene>
<evidence type="ECO:0000259" key="12">
    <source>
        <dbReference type="PROSITE" id="PS50800"/>
    </source>
</evidence>
<dbReference type="Pfam" id="PF05970">
    <property type="entry name" value="PIF1"/>
    <property type="match status" value="1"/>
</dbReference>
<dbReference type="InterPro" id="IPR003593">
    <property type="entry name" value="AAA+_ATPase"/>
</dbReference>
<feature type="compositionally biased region" description="Basic and acidic residues" evidence="10">
    <location>
        <begin position="720"/>
        <end position="730"/>
    </location>
</feature>
<feature type="region of interest" description="Disordered" evidence="10">
    <location>
        <begin position="701"/>
        <end position="744"/>
    </location>
</feature>
<evidence type="ECO:0000256" key="1">
    <source>
        <dbReference type="ARBA" id="ARBA00022741"/>
    </source>
</evidence>
<feature type="domain" description="SAP" evidence="12">
    <location>
        <begin position="748"/>
        <end position="781"/>
    </location>
</feature>
<keyword evidence="11" id="KW-0812">Transmembrane</keyword>
<keyword evidence="9" id="KW-0233">DNA recombination</keyword>
<evidence type="ECO:0000256" key="10">
    <source>
        <dbReference type="SAM" id="MobiDB-lite"/>
    </source>
</evidence>
<keyword evidence="7 9" id="KW-0234">DNA repair</keyword>
<keyword evidence="8" id="KW-0413">Isomerase</keyword>